<proteinExistence type="predicted"/>
<dbReference type="AlphaFoldDB" id="A0AAV4SPH4"/>
<evidence type="ECO:0000256" key="2">
    <source>
        <dbReference type="SAM" id="Phobius"/>
    </source>
</evidence>
<reference evidence="3 4" key="1">
    <citation type="submission" date="2021-06" db="EMBL/GenBank/DDBJ databases">
        <title>Caerostris extrusa draft genome.</title>
        <authorList>
            <person name="Kono N."/>
            <person name="Arakawa K."/>
        </authorList>
    </citation>
    <scope>NUCLEOTIDE SEQUENCE [LARGE SCALE GENOMIC DNA]</scope>
</reference>
<evidence type="ECO:0000313" key="4">
    <source>
        <dbReference type="Proteomes" id="UP001054945"/>
    </source>
</evidence>
<name>A0AAV4SPH4_CAEEX</name>
<sequence length="101" mass="11737">MLRQVPRQKTFDRKPNGASRLHQASSEKLQMRPKYRVLVFSYFFPGWGFALALHRGRGFSILRSSKCPHLNEVDRVLGMVTHFGESFAQQKGKYRLVIVSR</sequence>
<feature type="transmembrane region" description="Helical" evidence="2">
    <location>
        <begin position="35"/>
        <end position="53"/>
    </location>
</feature>
<evidence type="ECO:0000313" key="3">
    <source>
        <dbReference type="EMBL" id="GIY36338.1"/>
    </source>
</evidence>
<dbReference type="Proteomes" id="UP001054945">
    <property type="component" value="Unassembled WGS sequence"/>
</dbReference>
<keyword evidence="2" id="KW-1133">Transmembrane helix</keyword>
<comment type="caution">
    <text evidence="3">The sequence shown here is derived from an EMBL/GenBank/DDBJ whole genome shotgun (WGS) entry which is preliminary data.</text>
</comment>
<accession>A0AAV4SPH4</accession>
<organism evidence="3 4">
    <name type="scientific">Caerostris extrusa</name>
    <name type="common">Bark spider</name>
    <name type="synonym">Caerostris bankana</name>
    <dbReference type="NCBI Taxonomy" id="172846"/>
    <lineage>
        <taxon>Eukaryota</taxon>
        <taxon>Metazoa</taxon>
        <taxon>Ecdysozoa</taxon>
        <taxon>Arthropoda</taxon>
        <taxon>Chelicerata</taxon>
        <taxon>Arachnida</taxon>
        <taxon>Araneae</taxon>
        <taxon>Araneomorphae</taxon>
        <taxon>Entelegynae</taxon>
        <taxon>Araneoidea</taxon>
        <taxon>Araneidae</taxon>
        <taxon>Caerostris</taxon>
    </lineage>
</organism>
<protein>
    <submittedName>
        <fullName evidence="3">Uncharacterized protein</fullName>
    </submittedName>
</protein>
<keyword evidence="2" id="KW-0472">Membrane</keyword>
<gene>
    <name evidence="3" type="ORF">CEXT_369541</name>
</gene>
<dbReference type="EMBL" id="BPLR01010032">
    <property type="protein sequence ID" value="GIY36338.1"/>
    <property type="molecule type" value="Genomic_DNA"/>
</dbReference>
<keyword evidence="4" id="KW-1185">Reference proteome</keyword>
<feature type="region of interest" description="Disordered" evidence="1">
    <location>
        <begin position="1"/>
        <end position="27"/>
    </location>
</feature>
<evidence type="ECO:0000256" key="1">
    <source>
        <dbReference type="SAM" id="MobiDB-lite"/>
    </source>
</evidence>
<keyword evidence="2" id="KW-0812">Transmembrane</keyword>